<sequence>MPRFPFLSRLAAALAALSAAVVVHAAEGPDVARDIERLYRSGDTALAFQRLDQALVAQASNVKLRFLRGVMLSETRREAEAITVFERLTQDHPDLPEPYNNLAVLHAARGQLDRARELLEQALRYDPTYFAALENLGDVFVRLAQRAYEQAGSNPRAEPSLQRKLKLVRDFGAR</sequence>
<dbReference type="Proteomes" id="UP000737171">
    <property type="component" value="Unassembled WGS sequence"/>
</dbReference>
<evidence type="ECO:0000313" key="3">
    <source>
        <dbReference type="EMBL" id="NRF69747.1"/>
    </source>
</evidence>
<dbReference type="SUPFAM" id="SSF48452">
    <property type="entry name" value="TPR-like"/>
    <property type="match status" value="1"/>
</dbReference>
<protein>
    <submittedName>
        <fullName evidence="3">Tetratricopeptide repeat protein</fullName>
    </submittedName>
</protein>
<dbReference type="EMBL" id="JABRWJ010000007">
    <property type="protein sequence ID" value="NRF69747.1"/>
    <property type="molecule type" value="Genomic_DNA"/>
</dbReference>
<accession>A0ABX2EM56</accession>
<organism evidence="3 4">
    <name type="scientific">Pseudaquabacterium terrae</name>
    <dbReference type="NCBI Taxonomy" id="2732868"/>
    <lineage>
        <taxon>Bacteria</taxon>
        <taxon>Pseudomonadati</taxon>
        <taxon>Pseudomonadota</taxon>
        <taxon>Betaproteobacteria</taxon>
        <taxon>Burkholderiales</taxon>
        <taxon>Sphaerotilaceae</taxon>
        <taxon>Pseudaquabacterium</taxon>
    </lineage>
</organism>
<comment type="caution">
    <text evidence="3">The sequence shown here is derived from an EMBL/GenBank/DDBJ whole genome shotgun (WGS) entry which is preliminary data.</text>
</comment>
<evidence type="ECO:0000256" key="2">
    <source>
        <dbReference type="SAM" id="SignalP"/>
    </source>
</evidence>
<gene>
    <name evidence="3" type="ORF">HLB44_22330</name>
</gene>
<dbReference type="InterPro" id="IPR011990">
    <property type="entry name" value="TPR-like_helical_dom_sf"/>
</dbReference>
<feature type="signal peptide" evidence="2">
    <location>
        <begin position="1"/>
        <end position="25"/>
    </location>
</feature>
<dbReference type="Gene3D" id="1.25.40.10">
    <property type="entry name" value="Tetratricopeptide repeat domain"/>
    <property type="match status" value="1"/>
</dbReference>
<evidence type="ECO:0000256" key="1">
    <source>
        <dbReference type="PROSITE-ProRule" id="PRU00339"/>
    </source>
</evidence>
<evidence type="ECO:0000313" key="4">
    <source>
        <dbReference type="Proteomes" id="UP000737171"/>
    </source>
</evidence>
<keyword evidence="1" id="KW-0802">TPR repeat</keyword>
<dbReference type="InterPro" id="IPR019734">
    <property type="entry name" value="TPR_rpt"/>
</dbReference>
<keyword evidence="4" id="KW-1185">Reference proteome</keyword>
<feature type="repeat" description="TPR" evidence="1">
    <location>
        <begin position="96"/>
        <end position="129"/>
    </location>
</feature>
<name>A0ABX2EM56_9BURK</name>
<dbReference type="PROSITE" id="PS50005">
    <property type="entry name" value="TPR"/>
    <property type="match status" value="1"/>
</dbReference>
<dbReference type="SMART" id="SM00028">
    <property type="entry name" value="TPR"/>
    <property type="match status" value="1"/>
</dbReference>
<feature type="chain" id="PRO_5045264451" evidence="2">
    <location>
        <begin position="26"/>
        <end position="174"/>
    </location>
</feature>
<dbReference type="RefSeq" id="WP_173127307.1">
    <property type="nucleotide sequence ID" value="NZ_JABRWJ010000007.1"/>
</dbReference>
<dbReference type="Pfam" id="PF14559">
    <property type="entry name" value="TPR_19"/>
    <property type="match status" value="1"/>
</dbReference>
<proteinExistence type="predicted"/>
<keyword evidence="2" id="KW-0732">Signal</keyword>
<reference evidence="3 4" key="1">
    <citation type="submission" date="2020-05" db="EMBL/GenBank/DDBJ databases">
        <title>Aquincola sp. isolate from soil.</title>
        <authorList>
            <person name="Han J."/>
            <person name="Kim D.-U."/>
        </authorList>
    </citation>
    <scope>NUCLEOTIDE SEQUENCE [LARGE SCALE GENOMIC DNA]</scope>
    <source>
        <strain evidence="3 4">S2</strain>
    </source>
</reference>